<feature type="transmembrane region" description="Helical" evidence="1">
    <location>
        <begin position="66"/>
        <end position="83"/>
    </location>
</feature>
<keyword evidence="1" id="KW-0472">Membrane</keyword>
<feature type="transmembrane region" description="Helical" evidence="1">
    <location>
        <begin position="37"/>
        <end position="60"/>
    </location>
</feature>
<name>A0A368XPB8_9BURK</name>
<keyword evidence="1" id="KW-0812">Transmembrane</keyword>
<dbReference type="EMBL" id="QPJK01000008">
    <property type="protein sequence ID" value="RCW67854.1"/>
    <property type="molecule type" value="Genomic_DNA"/>
</dbReference>
<dbReference type="AlphaFoldDB" id="A0A368XPB8"/>
<organism evidence="2 3">
    <name type="scientific">Pseudorhodoferax soli</name>
    <dbReference type="NCBI Taxonomy" id="545864"/>
    <lineage>
        <taxon>Bacteria</taxon>
        <taxon>Pseudomonadati</taxon>
        <taxon>Pseudomonadota</taxon>
        <taxon>Betaproteobacteria</taxon>
        <taxon>Burkholderiales</taxon>
        <taxon>Comamonadaceae</taxon>
    </lineage>
</organism>
<protein>
    <submittedName>
        <fullName evidence="2">Uncharacterized protein</fullName>
    </submittedName>
</protein>
<reference evidence="2 3" key="1">
    <citation type="submission" date="2018-07" db="EMBL/GenBank/DDBJ databases">
        <title>Genomic Encyclopedia of Type Strains, Phase IV (KMG-IV): sequencing the most valuable type-strain genomes for metagenomic binning, comparative biology and taxonomic classification.</title>
        <authorList>
            <person name="Goeker M."/>
        </authorList>
    </citation>
    <scope>NUCLEOTIDE SEQUENCE [LARGE SCALE GENOMIC DNA]</scope>
    <source>
        <strain evidence="2 3">DSM 21634</strain>
    </source>
</reference>
<gene>
    <name evidence="2" type="ORF">DES41_10827</name>
</gene>
<proteinExistence type="predicted"/>
<accession>A0A368XPB8</accession>
<dbReference type="Proteomes" id="UP000252884">
    <property type="component" value="Unassembled WGS sequence"/>
</dbReference>
<keyword evidence="3" id="KW-1185">Reference proteome</keyword>
<evidence type="ECO:0000313" key="3">
    <source>
        <dbReference type="Proteomes" id="UP000252884"/>
    </source>
</evidence>
<comment type="caution">
    <text evidence="2">The sequence shown here is derived from an EMBL/GenBank/DDBJ whole genome shotgun (WGS) entry which is preliminary data.</text>
</comment>
<evidence type="ECO:0000256" key="1">
    <source>
        <dbReference type="SAM" id="Phobius"/>
    </source>
</evidence>
<sequence>MVTRRTGMTPPPVLQRVPAHPGPRAIPLIARIEDRSLLTGIFYVLAYSGFFWPILVNVLAPAIPKTAMFALSAAVGLATVIPVRKQRIG</sequence>
<keyword evidence="1" id="KW-1133">Transmembrane helix</keyword>
<evidence type="ECO:0000313" key="2">
    <source>
        <dbReference type="EMBL" id="RCW67854.1"/>
    </source>
</evidence>